<dbReference type="SUPFAM" id="SSF57783">
    <property type="entry name" value="Zinc beta-ribbon"/>
    <property type="match status" value="1"/>
</dbReference>
<keyword evidence="12" id="KW-0251">Elongation factor</keyword>
<gene>
    <name evidence="12" type="ORF">T310_4136</name>
</gene>
<keyword evidence="13" id="KW-1185">Reference proteome</keyword>
<evidence type="ECO:0000256" key="4">
    <source>
        <dbReference type="ARBA" id="ARBA00022723"/>
    </source>
</evidence>
<evidence type="ECO:0000256" key="2">
    <source>
        <dbReference type="ARBA" id="ARBA00004123"/>
    </source>
</evidence>
<evidence type="ECO:0000256" key="7">
    <source>
        <dbReference type="ARBA" id="ARBA00023015"/>
    </source>
</evidence>
<keyword evidence="7 10" id="KW-0805">Transcription regulation</keyword>
<dbReference type="STRING" id="1408163.A0A0F4YW63"/>
<feature type="region of interest" description="Disordered" evidence="11">
    <location>
        <begin position="74"/>
        <end position="107"/>
    </location>
</feature>
<comment type="caution">
    <text evidence="12">The sequence shown here is derived from an EMBL/GenBank/DDBJ whole genome shotgun (WGS) entry which is preliminary data.</text>
</comment>
<dbReference type="GO" id="GO:0008270">
    <property type="term" value="F:zinc ion binding"/>
    <property type="evidence" value="ECO:0007669"/>
    <property type="project" value="UniProtKB-KW"/>
</dbReference>
<reference evidence="12 13" key="1">
    <citation type="submission" date="2015-04" db="EMBL/GenBank/DDBJ databases">
        <authorList>
            <person name="Heijne W.H."/>
            <person name="Fedorova N.D."/>
            <person name="Nierman W.C."/>
            <person name="Vollebregt A.W."/>
            <person name="Zhao Z."/>
            <person name="Wu L."/>
            <person name="Kumar M."/>
            <person name="Stam H."/>
            <person name="van den Berg M.A."/>
            <person name="Pel H.J."/>
        </authorList>
    </citation>
    <scope>NUCLEOTIDE SEQUENCE [LARGE SCALE GENOMIC DNA]</scope>
    <source>
        <strain evidence="12 13">CBS 393.64</strain>
    </source>
</reference>
<dbReference type="FunFam" id="2.20.25.190:FF:000001">
    <property type="entry name" value="Transcription elongation factor 1 homolog"/>
    <property type="match status" value="1"/>
</dbReference>
<sequence length="107" mass="11595">MREPLPTTFACLFCNHENSVTVKLDKKLGLGNLSCKVCGQRFQTGINYLSAAVDVYSDWVDACDAVAKTTANKYEQSDSHGGQGSSASPKQAVDHGNVDVPYDDDDY</sequence>
<dbReference type="GO" id="GO:0000993">
    <property type="term" value="F:RNA polymerase II complex binding"/>
    <property type="evidence" value="ECO:0007669"/>
    <property type="project" value="TreeGrafter"/>
</dbReference>
<comment type="subcellular location">
    <subcellularLocation>
        <location evidence="2 10">Nucleus</location>
    </subcellularLocation>
</comment>
<evidence type="ECO:0000256" key="6">
    <source>
        <dbReference type="ARBA" id="ARBA00022833"/>
    </source>
</evidence>
<dbReference type="Proteomes" id="UP000053958">
    <property type="component" value="Unassembled WGS sequence"/>
</dbReference>
<keyword evidence="6 10" id="KW-0862">Zinc</keyword>
<comment type="similarity">
    <text evidence="3 10">Belongs to the ELOF1 family.</text>
</comment>
<dbReference type="EMBL" id="LASV01000165">
    <property type="protein sequence ID" value="KKA21863.1"/>
    <property type="molecule type" value="Genomic_DNA"/>
</dbReference>
<keyword evidence="9 10" id="KW-0539">Nucleus</keyword>
<evidence type="ECO:0000256" key="10">
    <source>
        <dbReference type="RuleBase" id="RU364033"/>
    </source>
</evidence>
<comment type="function">
    <text evidence="1 10">Transcription elongation factor implicated in the maintenance of proper chromatin structure in actively transcribed regions.</text>
</comment>
<keyword evidence="8 10" id="KW-0804">Transcription</keyword>
<dbReference type="GO" id="GO:0008023">
    <property type="term" value="C:transcription elongation factor complex"/>
    <property type="evidence" value="ECO:0007669"/>
    <property type="project" value="TreeGrafter"/>
</dbReference>
<keyword evidence="4 10" id="KW-0479">Metal-binding</keyword>
<dbReference type="Gene3D" id="2.20.25.190">
    <property type="match status" value="1"/>
</dbReference>
<evidence type="ECO:0000313" key="13">
    <source>
        <dbReference type="Proteomes" id="UP000053958"/>
    </source>
</evidence>
<dbReference type="PANTHER" id="PTHR20934:SF0">
    <property type="entry name" value="TRANSCRIPTION ELONGATION FACTOR 1 HOMOLOG"/>
    <property type="match status" value="1"/>
</dbReference>
<evidence type="ECO:0000256" key="8">
    <source>
        <dbReference type="ARBA" id="ARBA00023163"/>
    </source>
</evidence>
<keyword evidence="5 10" id="KW-0863">Zinc-finger</keyword>
<dbReference type="GO" id="GO:0003746">
    <property type="term" value="F:translation elongation factor activity"/>
    <property type="evidence" value="ECO:0007669"/>
    <property type="project" value="UniProtKB-KW"/>
</dbReference>
<organism evidence="12 13">
    <name type="scientific">Rasamsonia emersonii (strain ATCC 16479 / CBS 393.64 / IMI 116815)</name>
    <dbReference type="NCBI Taxonomy" id="1408163"/>
    <lineage>
        <taxon>Eukaryota</taxon>
        <taxon>Fungi</taxon>
        <taxon>Dikarya</taxon>
        <taxon>Ascomycota</taxon>
        <taxon>Pezizomycotina</taxon>
        <taxon>Eurotiomycetes</taxon>
        <taxon>Eurotiomycetidae</taxon>
        <taxon>Eurotiales</taxon>
        <taxon>Trichocomaceae</taxon>
        <taxon>Rasamsonia</taxon>
    </lineage>
</organism>
<dbReference type="InterPro" id="IPR038567">
    <property type="entry name" value="T_Elf1_sf"/>
</dbReference>
<dbReference type="RefSeq" id="XP_013328475.1">
    <property type="nucleotide sequence ID" value="XM_013473021.1"/>
</dbReference>
<dbReference type="GeneID" id="25316485"/>
<evidence type="ECO:0000256" key="5">
    <source>
        <dbReference type="ARBA" id="ARBA00022771"/>
    </source>
</evidence>
<proteinExistence type="inferred from homology"/>
<evidence type="ECO:0000313" key="12">
    <source>
        <dbReference type="EMBL" id="KKA21863.1"/>
    </source>
</evidence>
<evidence type="ECO:0000256" key="3">
    <source>
        <dbReference type="ARBA" id="ARBA00009730"/>
    </source>
</evidence>
<protein>
    <recommendedName>
        <fullName evidence="10">Transcription elongation factor 1 homolog</fullName>
    </recommendedName>
</protein>
<dbReference type="OrthoDB" id="445983at2759"/>
<dbReference type="Pfam" id="PF05129">
    <property type="entry name" value="Zn_ribbon_Elf1"/>
    <property type="match status" value="1"/>
</dbReference>
<keyword evidence="12" id="KW-0648">Protein biosynthesis</keyword>
<evidence type="ECO:0000256" key="9">
    <source>
        <dbReference type="ARBA" id="ARBA00023242"/>
    </source>
</evidence>
<name>A0A0F4YW63_RASE3</name>
<dbReference type="AlphaFoldDB" id="A0A0F4YW63"/>
<accession>A0A0F4YW63</accession>
<dbReference type="GO" id="GO:0006368">
    <property type="term" value="P:transcription elongation by RNA polymerase II"/>
    <property type="evidence" value="ECO:0007669"/>
    <property type="project" value="TreeGrafter"/>
</dbReference>
<evidence type="ECO:0000256" key="1">
    <source>
        <dbReference type="ARBA" id="ARBA00003357"/>
    </source>
</evidence>
<dbReference type="PANTHER" id="PTHR20934">
    <property type="entry name" value="TRANSCRIPTION ELONGATION FACTOR 1 HOMOLOG"/>
    <property type="match status" value="1"/>
</dbReference>
<dbReference type="InterPro" id="IPR007808">
    <property type="entry name" value="Elf1"/>
</dbReference>
<evidence type="ECO:0000256" key="11">
    <source>
        <dbReference type="SAM" id="MobiDB-lite"/>
    </source>
</evidence>